<dbReference type="WBParaSite" id="scf7180000423349.g10784">
    <property type="protein sequence ID" value="scf7180000423349.g10784"/>
    <property type="gene ID" value="scf7180000423349.g10784"/>
</dbReference>
<evidence type="ECO:0000313" key="3">
    <source>
        <dbReference type="WBParaSite" id="scf7180000423349.g10784"/>
    </source>
</evidence>
<keyword evidence="2" id="KW-1185">Reference proteome</keyword>
<proteinExistence type="predicted"/>
<name>A0A915P1Z4_9BILA</name>
<feature type="compositionally biased region" description="Low complexity" evidence="1">
    <location>
        <begin position="53"/>
        <end position="69"/>
    </location>
</feature>
<protein>
    <submittedName>
        <fullName evidence="3">Uncharacterized protein</fullName>
    </submittedName>
</protein>
<feature type="region of interest" description="Disordered" evidence="1">
    <location>
        <begin position="53"/>
        <end position="73"/>
    </location>
</feature>
<evidence type="ECO:0000313" key="2">
    <source>
        <dbReference type="Proteomes" id="UP000887560"/>
    </source>
</evidence>
<feature type="compositionally biased region" description="Low complexity" evidence="1">
    <location>
        <begin position="220"/>
        <end position="238"/>
    </location>
</feature>
<feature type="region of interest" description="Disordered" evidence="1">
    <location>
        <begin position="176"/>
        <end position="239"/>
    </location>
</feature>
<feature type="compositionally biased region" description="Polar residues" evidence="1">
    <location>
        <begin position="182"/>
        <end position="205"/>
    </location>
</feature>
<accession>A0A915P1Z4</accession>
<reference evidence="3" key="1">
    <citation type="submission" date="2022-11" db="UniProtKB">
        <authorList>
            <consortium name="WormBaseParasite"/>
        </authorList>
    </citation>
    <scope>IDENTIFICATION</scope>
</reference>
<sequence>MDIRTNGAKEGLIISTGIISGTPQMFNGIFGVNNSPLWPAVFSPPSSASTLPLNDKNNFELNPNKNLNESSKEQSKMLSPLMISLNEVDVNKQQPQQQLNKCSPPTTGEGCCYSSPPLLFDSTTTTTSLEIFRPDSASSSADFYQLPKAPLSQELIREPPVVLVPVLGEEYEFNEKSETHFSPKSANPQIINKTTKSPPSLQQKSVHWGESICIQPSPVPSTSTTPSSSSSLPSSTNSFRCSQRFPIRMEEEINKQPFNEPEIQPKEDTSQLIKQQFNQLPDEPTKSPTIIRRQRQQHFERHFSPSPTEIYLKCPPIPPKQFKNKIENGRNIWEEKSVPPLPPKPEHLRRREGNLFLNQNLHRSIDNLQQFQQQQTPSSLLKQQQINSSNSSNNLFKLYQTRDCLGRVVCEW</sequence>
<evidence type="ECO:0000256" key="1">
    <source>
        <dbReference type="SAM" id="MobiDB-lite"/>
    </source>
</evidence>
<organism evidence="2 3">
    <name type="scientific">Meloidogyne floridensis</name>
    <dbReference type="NCBI Taxonomy" id="298350"/>
    <lineage>
        <taxon>Eukaryota</taxon>
        <taxon>Metazoa</taxon>
        <taxon>Ecdysozoa</taxon>
        <taxon>Nematoda</taxon>
        <taxon>Chromadorea</taxon>
        <taxon>Rhabditida</taxon>
        <taxon>Tylenchina</taxon>
        <taxon>Tylenchomorpha</taxon>
        <taxon>Tylenchoidea</taxon>
        <taxon>Meloidogynidae</taxon>
        <taxon>Meloidogyninae</taxon>
        <taxon>Meloidogyne</taxon>
    </lineage>
</organism>
<dbReference type="AlphaFoldDB" id="A0A915P1Z4"/>
<dbReference type="Proteomes" id="UP000887560">
    <property type="component" value="Unplaced"/>
</dbReference>